<proteinExistence type="predicted"/>
<evidence type="ECO:0000313" key="3">
    <source>
        <dbReference type="Proteomes" id="UP000010931"/>
    </source>
</evidence>
<gene>
    <name evidence="2" type="ORF">STRTUCAR8_07386</name>
</gene>
<dbReference type="PATRIC" id="fig|698760.3.peg.6754"/>
<evidence type="ECO:0000313" key="2">
    <source>
        <dbReference type="EMBL" id="ELP64381.1"/>
    </source>
</evidence>
<comment type="caution">
    <text evidence="2">The sequence shown here is derived from an EMBL/GenBank/DDBJ whole genome shotgun (WGS) entry which is preliminary data.</text>
</comment>
<dbReference type="AlphaFoldDB" id="L7F066"/>
<feature type="region of interest" description="Disordered" evidence="1">
    <location>
        <begin position="1"/>
        <end position="39"/>
    </location>
</feature>
<evidence type="ECO:0000256" key="1">
    <source>
        <dbReference type="SAM" id="MobiDB-lite"/>
    </source>
</evidence>
<sequence length="39" mass="4217">MVHALDGSKRRHTRGELRAKPVAGKSAGDMDGRRSTITP</sequence>
<dbReference type="Proteomes" id="UP000010931">
    <property type="component" value="Unassembled WGS sequence"/>
</dbReference>
<accession>L7F066</accession>
<feature type="compositionally biased region" description="Basic and acidic residues" evidence="1">
    <location>
        <begin position="28"/>
        <end position="39"/>
    </location>
</feature>
<organism evidence="2 3">
    <name type="scientific">Streptomyces turgidiscabies (strain Car8)</name>
    <dbReference type="NCBI Taxonomy" id="698760"/>
    <lineage>
        <taxon>Bacteria</taxon>
        <taxon>Bacillati</taxon>
        <taxon>Actinomycetota</taxon>
        <taxon>Actinomycetes</taxon>
        <taxon>Kitasatosporales</taxon>
        <taxon>Streptomycetaceae</taxon>
        <taxon>Streptomyces</taxon>
    </lineage>
</organism>
<reference evidence="2 3" key="1">
    <citation type="journal article" date="2011" name="Plasmid">
        <title>Streptomyces turgidiscabies Car8 contains a modular pathogenicity island that shares virulence genes with other actinobacterial plant pathogens.</title>
        <authorList>
            <person name="Huguet-Tapia J.C."/>
            <person name="Badger J.H."/>
            <person name="Loria R."/>
            <person name="Pettis G.S."/>
        </authorList>
    </citation>
    <scope>NUCLEOTIDE SEQUENCE [LARGE SCALE GENOMIC DNA]</scope>
    <source>
        <strain evidence="2 3">Car8</strain>
    </source>
</reference>
<dbReference type="EMBL" id="AEJB01000459">
    <property type="protein sequence ID" value="ELP64381.1"/>
    <property type="molecule type" value="Genomic_DNA"/>
</dbReference>
<keyword evidence="3" id="KW-1185">Reference proteome</keyword>
<protein>
    <submittedName>
        <fullName evidence="2">Uncharacterized protein</fullName>
    </submittedName>
</protein>
<name>L7F066_STRT8</name>